<gene>
    <name evidence="1" type="ORF">SAMN02746065_10913</name>
</gene>
<reference evidence="1 2" key="1">
    <citation type="submission" date="2017-04" db="EMBL/GenBank/DDBJ databases">
        <authorList>
            <person name="Afonso C.L."/>
            <person name="Miller P.J."/>
            <person name="Scott M.A."/>
            <person name="Spackman E."/>
            <person name="Goraichik I."/>
            <person name="Dimitrov K.M."/>
            <person name="Suarez D.L."/>
            <person name="Swayne D.E."/>
        </authorList>
    </citation>
    <scope>NUCLEOTIDE SEQUENCE [LARGE SCALE GENOMIC DNA]</scope>
    <source>
        <strain evidence="1 2">DSM 3385</strain>
    </source>
</reference>
<organism evidence="1 2">
    <name type="scientific">Desulfocicer vacuolatum DSM 3385</name>
    <dbReference type="NCBI Taxonomy" id="1121400"/>
    <lineage>
        <taxon>Bacteria</taxon>
        <taxon>Pseudomonadati</taxon>
        <taxon>Thermodesulfobacteriota</taxon>
        <taxon>Desulfobacteria</taxon>
        <taxon>Desulfobacterales</taxon>
        <taxon>Desulfobacteraceae</taxon>
        <taxon>Desulfocicer</taxon>
    </lineage>
</organism>
<protein>
    <submittedName>
        <fullName evidence="1">Uncharacterized protein</fullName>
    </submittedName>
</protein>
<evidence type="ECO:0000313" key="1">
    <source>
        <dbReference type="EMBL" id="SMC74565.1"/>
    </source>
</evidence>
<proteinExistence type="predicted"/>
<dbReference type="STRING" id="1121400.SAMN02746065_10913"/>
<evidence type="ECO:0000313" key="2">
    <source>
        <dbReference type="Proteomes" id="UP000192418"/>
    </source>
</evidence>
<sequence length="154" mass="17363">METPEKKLARKVMTRDGYWSMKGCLIDAIICVAPKEGYNDIDNLDDKHTPINAVRVLASLCCHGLSKVEGISKSINIEIDKVSACLGSLCEFEFAEECGQNYQTEYQATPKGVRIIHEIGIETLKMDFYRMGGDLHSAEKLFNELDIPRPIFKF</sequence>
<dbReference type="OrthoDB" id="10016424at2"/>
<accession>A0A1W2BNP5</accession>
<name>A0A1W2BNP5_9BACT</name>
<dbReference type="AlphaFoldDB" id="A0A1W2BNP5"/>
<dbReference type="RefSeq" id="WP_084068759.1">
    <property type="nucleotide sequence ID" value="NZ_FWXY01000009.1"/>
</dbReference>
<dbReference type="EMBL" id="FWXY01000009">
    <property type="protein sequence ID" value="SMC74565.1"/>
    <property type="molecule type" value="Genomic_DNA"/>
</dbReference>
<keyword evidence="2" id="KW-1185">Reference proteome</keyword>
<dbReference type="Proteomes" id="UP000192418">
    <property type="component" value="Unassembled WGS sequence"/>
</dbReference>